<organism evidence="1 2">
    <name type="scientific">Acinetobacter baumannii</name>
    <dbReference type="NCBI Taxonomy" id="470"/>
    <lineage>
        <taxon>Bacteria</taxon>
        <taxon>Pseudomonadati</taxon>
        <taxon>Pseudomonadota</taxon>
        <taxon>Gammaproteobacteria</taxon>
        <taxon>Moraxellales</taxon>
        <taxon>Moraxellaceae</taxon>
        <taxon>Acinetobacter</taxon>
        <taxon>Acinetobacter calcoaceticus/baumannii complex</taxon>
    </lineage>
</organism>
<dbReference type="AlphaFoldDB" id="A0A5P1C2Z7"/>
<name>A0A5P1C2Z7_ACIBA</name>
<dbReference type="EMBL" id="VHGY01000045">
    <property type="protein sequence ID" value="TPU61494.1"/>
    <property type="molecule type" value="Genomic_DNA"/>
</dbReference>
<evidence type="ECO:0000313" key="2">
    <source>
        <dbReference type="Proteomes" id="UP000315888"/>
    </source>
</evidence>
<dbReference type="Proteomes" id="UP000315888">
    <property type="component" value="Unassembled WGS sequence"/>
</dbReference>
<reference evidence="1 2" key="1">
    <citation type="submission" date="2019-06" db="EMBL/GenBank/DDBJ databases">
        <title>A Diverse Panel of Clinical Acinetobacter baumannii for Research Use.</title>
        <authorList>
            <person name="Mcgann P."/>
            <person name="Snesrud E."/>
            <person name="Galac M.R."/>
        </authorList>
    </citation>
    <scope>NUCLEOTIDE SEQUENCE [LARGE SCALE GENOMIC DNA]</scope>
    <source>
        <strain evidence="1 2">MRSN14237</strain>
    </source>
</reference>
<dbReference type="RefSeq" id="WP_001178762.1">
    <property type="nucleotide sequence ID" value="NZ_BHFY01000067.1"/>
</dbReference>
<evidence type="ECO:0000313" key="1">
    <source>
        <dbReference type="EMBL" id="TPU61494.1"/>
    </source>
</evidence>
<accession>A0A5P1C2Z7</accession>
<gene>
    <name evidence="1" type="ORF">FJU42_15715</name>
</gene>
<proteinExistence type="predicted"/>
<comment type="caution">
    <text evidence="1">The sequence shown here is derived from an EMBL/GenBank/DDBJ whole genome shotgun (WGS) entry which is preliminary data.</text>
</comment>
<protein>
    <submittedName>
        <fullName evidence="1">Uncharacterized protein</fullName>
    </submittedName>
</protein>
<sequence length="85" mass="9687">MQNELKYNYFLVSAIFKGMATGDVIQHVSVTHRLTKKNINKSLMKELESSVEEFIKSQVHNVEISDLTITSISFLGEMTEAEYNS</sequence>